<dbReference type="Proteomes" id="UP001529510">
    <property type="component" value="Unassembled WGS sequence"/>
</dbReference>
<reference evidence="1 2" key="1">
    <citation type="submission" date="2024-05" db="EMBL/GenBank/DDBJ databases">
        <title>Genome sequencing and assembly of Indian major carp, Cirrhinus mrigala (Hamilton, 1822).</title>
        <authorList>
            <person name="Mohindra V."/>
            <person name="Chowdhury L.M."/>
            <person name="Lal K."/>
            <person name="Jena J.K."/>
        </authorList>
    </citation>
    <scope>NUCLEOTIDE SEQUENCE [LARGE SCALE GENOMIC DNA]</scope>
    <source>
        <strain evidence="1">CM1030</strain>
        <tissue evidence="1">Blood</tissue>
    </source>
</reference>
<name>A0ABD0RA54_CIRMR</name>
<evidence type="ECO:0000313" key="1">
    <source>
        <dbReference type="EMBL" id="KAL0194787.1"/>
    </source>
</evidence>
<protein>
    <submittedName>
        <fullName evidence="1">Uncharacterized protein</fullName>
    </submittedName>
</protein>
<keyword evidence="2" id="KW-1185">Reference proteome</keyword>
<organism evidence="1 2">
    <name type="scientific">Cirrhinus mrigala</name>
    <name type="common">Mrigala</name>
    <dbReference type="NCBI Taxonomy" id="683832"/>
    <lineage>
        <taxon>Eukaryota</taxon>
        <taxon>Metazoa</taxon>
        <taxon>Chordata</taxon>
        <taxon>Craniata</taxon>
        <taxon>Vertebrata</taxon>
        <taxon>Euteleostomi</taxon>
        <taxon>Actinopterygii</taxon>
        <taxon>Neopterygii</taxon>
        <taxon>Teleostei</taxon>
        <taxon>Ostariophysi</taxon>
        <taxon>Cypriniformes</taxon>
        <taxon>Cyprinidae</taxon>
        <taxon>Labeoninae</taxon>
        <taxon>Labeonini</taxon>
        <taxon>Cirrhinus</taxon>
    </lineage>
</organism>
<comment type="caution">
    <text evidence="1">The sequence shown here is derived from an EMBL/GenBank/DDBJ whole genome shotgun (WGS) entry which is preliminary data.</text>
</comment>
<sequence>RSGGCTCGVRRWICWRVWRRVTPYLLPHPADPPPVPALRFLPPGGRARTIGRSMAALVAMERHLWLTLTNMKEKDRVRRLRQLRYQEARQQAAAFQR</sequence>
<dbReference type="AlphaFoldDB" id="A0ABD0RA54"/>
<evidence type="ECO:0000313" key="2">
    <source>
        <dbReference type="Proteomes" id="UP001529510"/>
    </source>
</evidence>
<feature type="non-terminal residue" evidence="1">
    <location>
        <position position="1"/>
    </location>
</feature>
<feature type="non-terminal residue" evidence="1">
    <location>
        <position position="97"/>
    </location>
</feature>
<accession>A0ABD0RA54</accession>
<gene>
    <name evidence="1" type="ORF">M9458_008359</name>
</gene>
<dbReference type="EMBL" id="JAMKFB020000004">
    <property type="protein sequence ID" value="KAL0194787.1"/>
    <property type="molecule type" value="Genomic_DNA"/>
</dbReference>
<proteinExistence type="predicted"/>